<dbReference type="CDD" id="cd06261">
    <property type="entry name" value="TM_PBP2"/>
    <property type="match status" value="1"/>
</dbReference>
<feature type="transmembrane region" description="Helical" evidence="7">
    <location>
        <begin position="317"/>
        <end position="340"/>
    </location>
</feature>
<dbReference type="PROSITE" id="PS50928">
    <property type="entry name" value="ABC_TM1"/>
    <property type="match status" value="1"/>
</dbReference>
<dbReference type="PANTHER" id="PTHR30193:SF42">
    <property type="entry name" value="ABC TRANSPORTER PERMEASE PROTEIN"/>
    <property type="match status" value="1"/>
</dbReference>
<feature type="transmembrane region" description="Helical" evidence="7">
    <location>
        <begin position="128"/>
        <end position="151"/>
    </location>
</feature>
<proteinExistence type="inferred from homology"/>
<feature type="transmembrane region" description="Helical" evidence="7">
    <location>
        <begin position="66"/>
        <end position="92"/>
    </location>
</feature>
<feature type="transmembrane region" description="Helical" evidence="7">
    <location>
        <begin position="163"/>
        <end position="183"/>
    </location>
</feature>
<dbReference type="EMBL" id="EQ999534">
    <property type="protein sequence ID" value="EEZ28897.1"/>
    <property type="molecule type" value="Genomic_DNA"/>
</dbReference>
<evidence type="ECO:0000256" key="2">
    <source>
        <dbReference type="ARBA" id="ARBA00022448"/>
    </source>
</evidence>
<evidence type="ECO:0000259" key="8">
    <source>
        <dbReference type="PROSITE" id="PS50928"/>
    </source>
</evidence>
<feature type="transmembrane region" description="Helical" evidence="7">
    <location>
        <begin position="211"/>
        <end position="236"/>
    </location>
</feature>
<keyword evidence="3" id="KW-1003">Cell membrane</keyword>
<evidence type="ECO:0000256" key="1">
    <source>
        <dbReference type="ARBA" id="ARBA00004651"/>
    </source>
</evidence>
<comment type="similarity">
    <text evidence="7">Belongs to the binding-protein-dependent transport system permease family.</text>
</comment>
<accession>A0A0E1X6U9</accession>
<feature type="transmembrane region" description="Helical" evidence="7">
    <location>
        <begin position="257"/>
        <end position="282"/>
    </location>
</feature>
<sequence>MPICPPHHPRRVSWDIELFRLKRNRRNRSNYLFCRIFQRKTVSHFWLENALDKVAHMQRNNRLQALVPKLVLGPSFLIVLVFVYGFIIYTGVLSLTNSRMLPSYGFVGLTNYTKLWALPHWWRAITNLAIFASLYIIICSVIGLFLAILLDQKIRGEGILRPIYLYPMALSFIVTGTAWKWFLDPGIGLEHTMHLWGWESFSFNWIKSNTMAIYCLVIAAVWQSSGFVMAMFLAGLRGVDNEIIKAAQIDGASTGTIYRRIIIPLMRPVFLSAFVVLAHLAIKAYDLVIALTGGGPGQATELPATFMYSYTFTRNQMGIGASSAIIMLAMIFSIIIPYLYSEIRGGSRP</sequence>
<evidence type="ECO:0000313" key="9">
    <source>
        <dbReference type="EMBL" id="EEZ28897.1"/>
    </source>
</evidence>
<dbReference type="SUPFAM" id="SSF161098">
    <property type="entry name" value="MetI-like"/>
    <property type="match status" value="1"/>
</dbReference>
<dbReference type="Pfam" id="PF00528">
    <property type="entry name" value="BPD_transp_1"/>
    <property type="match status" value="1"/>
</dbReference>
<reference evidence="9" key="1">
    <citation type="submission" date="2009-01" db="EMBL/GenBank/DDBJ databases">
        <title>The Genome Sequence of Brucella pinnipedialis M292/94/1.</title>
        <authorList>
            <consortium name="The Broad Institute Genome Sequencing Platform"/>
            <person name="Ward D."/>
            <person name="Young S.K."/>
            <person name="Kodira C.D."/>
            <person name="Zeng Q."/>
            <person name="Koehrsen M."/>
            <person name="Alvarado L."/>
            <person name="Berlin A."/>
            <person name="Borenstein D."/>
            <person name="Chen Z."/>
            <person name="Engels R."/>
            <person name="Freedman E."/>
            <person name="Gellesch M."/>
            <person name="Goldberg J."/>
            <person name="Griggs A."/>
            <person name="Gujja S."/>
            <person name="Heiman D."/>
            <person name="Hepburn T."/>
            <person name="Howarth C."/>
            <person name="Jen D."/>
            <person name="Larson L."/>
            <person name="Lewis B."/>
            <person name="Mehta T."/>
            <person name="Park D."/>
            <person name="Pearson M."/>
            <person name="Roberts A."/>
            <person name="Saif S."/>
            <person name="Shea T."/>
            <person name="Shenoy N."/>
            <person name="Sisk P."/>
            <person name="Stolte C."/>
            <person name="Sykes S."/>
            <person name="Walk T."/>
            <person name="White J."/>
            <person name="Yandava C."/>
            <person name="Whatmore A.M."/>
            <person name="Perrett L.L."/>
            <person name="O'Callaghan D."/>
            <person name="Nusbaum C."/>
            <person name="Galagan J."/>
            <person name="Birren B."/>
        </authorList>
    </citation>
    <scope>NUCLEOTIDE SEQUENCE [LARGE SCALE GENOMIC DNA]</scope>
    <source>
        <strain evidence="9">M292/94/1</strain>
    </source>
</reference>
<dbReference type="GO" id="GO:0055085">
    <property type="term" value="P:transmembrane transport"/>
    <property type="evidence" value="ECO:0007669"/>
    <property type="project" value="InterPro"/>
</dbReference>
<keyword evidence="2 7" id="KW-0813">Transport</keyword>
<keyword evidence="5 7" id="KW-1133">Transmembrane helix</keyword>
<dbReference type="AlphaFoldDB" id="A0A0E1X6U9"/>
<comment type="subcellular location">
    <subcellularLocation>
        <location evidence="1 7">Cell membrane</location>
        <topology evidence="1 7">Multi-pass membrane protein</topology>
    </subcellularLocation>
</comment>
<dbReference type="Proteomes" id="UP000004659">
    <property type="component" value="Unassembled WGS sequence"/>
</dbReference>
<dbReference type="InterPro" id="IPR051393">
    <property type="entry name" value="ABC_transporter_permease"/>
</dbReference>
<evidence type="ECO:0000256" key="3">
    <source>
        <dbReference type="ARBA" id="ARBA00022475"/>
    </source>
</evidence>
<dbReference type="Gene3D" id="1.10.3720.10">
    <property type="entry name" value="MetI-like"/>
    <property type="match status" value="1"/>
</dbReference>
<dbReference type="PANTHER" id="PTHR30193">
    <property type="entry name" value="ABC TRANSPORTER PERMEASE PROTEIN"/>
    <property type="match status" value="1"/>
</dbReference>
<evidence type="ECO:0000256" key="6">
    <source>
        <dbReference type="ARBA" id="ARBA00023136"/>
    </source>
</evidence>
<protein>
    <submittedName>
        <fullName evidence="9">Sugar ABC transporter permease</fullName>
    </submittedName>
</protein>
<organism evidence="9">
    <name type="scientific">Brucella pinnipedialis M292/94/1</name>
    <dbReference type="NCBI Taxonomy" id="520462"/>
    <lineage>
        <taxon>Bacteria</taxon>
        <taxon>Pseudomonadati</taxon>
        <taxon>Pseudomonadota</taxon>
        <taxon>Alphaproteobacteria</taxon>
        <taxon>Hyphomicrobiales</taxon>
        <taxon>Brucellaceae</taxon>
        <taxon>Brucella/Ochrobactrum group</taxon>
        <taxon>Brucella</taxon>
    </lineage>
</organism>
<dbReference type="GO" id="GO:0005886">
    <property type="term" value="C:plasma membrane"/>
    <property type="evidence" value="ECO:0007669"/>
    <property type="project" value="UniProtKB-SubCell"/>
</dbReference>
<keyword evidence="6 7" id="KW-0472">Membrane</keyword>
<evidence type="ECO:0000256" key="5">
    <source>
        <dbReference type="ARBA" id="ARBA00022989"/>
    </source>
</evidence>
<gene>
    <name evidence="9" type="ORF">BALG_02250</name>
</gene>
<evidence type="ECO:0000256" key="7">
    <source>
        <dbReference type="RuleBase" id="RU363032"/>
    </source>
</evidence>
<keyword evidence="4 7" id="KW-0812">Transmembrane</keyword>
<name>A0A0E1X6U9_9HYPH</name>
<feature type="domain" description="ABC transmembrane type-1" evidence="8">
    <location>
        <begin position="125"/>
        <end position="340"/>
    </location>
</feature>
<evidence type="ECO:0000256" key="4">
    <source>
        <dbReference type="ARBA" id="ARBA00022692"/>
    </source>
</evidence>
<dbReference type="InterPro" id="IPR000515">
    <property type="entry name" value="MetI-like"/>
</dbReference>
<dbReference type="InterPro" id="IPR035906">
    <property type="entry name" value="MetI-like_sf"/>
</dbReference>
<dbReference type="HOGENOM" id="CLU_016047_0_0_5"/>